<evidence type="ECO:0000256" key="1">
    <source>
        <dbReference type="ARBA" id="ARBA00022679"/>
    </source>
</evidence>
<organism evidence="3 4">
    <name type="scientific">Chitinophaga ginsengisoli</name>
    <dbReference type="NCBI Taxonomy" id="363837"/>
    <lineage>
        <taxon>Bacteria</taxon>
        <taxon>Pseudomonadati</taxon>
        <taxon>Bacteroidota</taxon>
        <taxon>Chitinophagia</taxon>
        <taxon>Chitinophagales</taxon>
        <taxon>Chitinophagaceae</taxon>
        <taxon>Chitinophaga</taxon>
    </lineage>
</organism>
<dbReference type="CDD" id="cd02440">
    <property type="entry name" value="AdoMet_MTases"/>
    <property type="match status" value="1"/>
</dbReference>
<keyword evidence="3" id="KW-0489">Methyltransferase</keyword>
<name>A0A2P8FUV2_9BACT</name>
<gene>
    <name evidence="3" type="ORF">CLV42_113192</name>
</gene>
<dbReference type="OrthoDB" id="9770553at2"/>
<dbReference type="InterPro" id="IPR013216">
    <property type="entry name" value="Methyltransf_11"/>
</dbReference>
<dbReference type="GO" id="GO:0032259">
    <property type="term" value="P:methylation"/>
    <property type="evidence" value="ECO:0007669"/>
    <property type="project" value="UniProtKB-KW"/>
</dbReference>
<evidence type="ECO:0000259" key="2">
    <source>
        <dbReference type="Pfam" id="PF08241"/>
    </source>
</evidence>
<dbReference type="RefSeq" id="WP_106604776.1">
    <property type="nucleotide sequence ID" value="NZ_PYGK01000013.1"/>
</dbReference>
<keyword evidence="4" id="KW-1185">Reference proteome</keyword>
<dbReference type="GO" id="GO:0016126">
    <property type="term" value="P:sterol biosynthetic process"/>
    <property type="evidence" value="ECO:0007669"/>
    <property type="project" value="TreeGrafter"/>
</dbReference>
<evidence type="ECO:0000313" key="3">
    <source>
        <dbReference type="EMBL" id="PSL25510.1"/>
    </source>
</evidence>
<dbReference type="Pfam" id="PF08241">
    <property type="entry name" value="Methyltransf_11"/>
    <property type="match status" value="1"/>
</dbReference>
<reference evidence="3 4" key="1">
    <citation type="submission" date="2018-03" db="EMBL/GenBank/DDBJ databases">
        <title>Genomic Encyclopedia of Archaeal and Bacterial Type Strains, Phase II (KMG-II): from individual species to whole genera.</title>
        <authorList>
            <person name="Goeker M."/>
        </authorList>
    </citation>
    <scope>NUCLEOTIDE SEQUENCE [LARGE SCALE GENOMIC DNA]</scope>
    <source>
        <strain evidence="3 4">DSM 18107</strain>
    </source>
</reference>
<comment type="caution">
    <text evidence="3">The sequence shown here is derived from an EMBL/GenBank/DDBJ whole genome shotgun (WGS) entry which is preliminary data.</text>
</comment>
<dbReference type="EMBL" id="PYGK01000013">
    <property type="protein sequence ID" value="PSL25510.1"/>
    <property type="molecule type" value="Genomic_DNA"/>
</dbReference>
<evidence type="ECO:0000313" key="4">
    <source>
        <dbReference type="Proteomes" id="UP000240978"/>
    </source>
</evidence>
<dbReference type="Proteomes" id="UP000240978">
    <property type="component" value="Unassembled WGS sequence"/>
</dbReference>
<feature type="domain" description="Methyltransferase type 11" evidence="2">
    <location>
        <begin position="54"/>
        <end position="153"/>
    </location>
</feature>
<dbReference type="AlphaFoldDB" id="A0A2P8FUV2"/>
<dbReference type="InterPro" id="IPR050447">
    <property type="entry name" value="Erg6_SMT_methyltransf"/>
</dbReference>
<dbReference type="PANTHER" id="PTHR44068">
    <property type="entry name" value="ZGC:194242"/>
    <property type="match status" value="1"/>
</dbReference>
<protein>
    <submittedName>
        <fullName evidence="3">Methyltransferase family protein</fullName>
    </submittedName>
</protein>
<dbReference type="GO" id="GO:0003838">
    <property type="term" value="F:sterol 24-C-methyltransferase activity"/>
    <property type="evidence" value="ECO:0007669"/>
    <property type="project" value="TreeGrafter"/>
</dbReference>
<proteinExistence type="predicted"/>
<accession>A0A2P8FUV2</accession>
<dbReference type="PANTHER" id="PTHR44068:SF1">
    <property type="entry name" value="HYPOTHETICAL LOC100005854"/>
    <property type="match status" value="1"/>
</dbReference>
<dbReference type="Gene3D" id="3.40.50.150">
    <property type="entry name" value="Vaccinia Virus protein VP39"/>
    <property type="match status" value="1"/>
</dbReference>
<sequence length="222" mass="24178">MGKSAMTAAEVGSQLRQPEGENGIRVGLAMNKSNAALYKMAVDLLGIKSGDRILEIGFGNGYFIPTLFEGETSIRYTGLDMSETMVAEATRENQARISDGSVELHLGRTEDMPFAAGAFTKVFAVNVLYFWDEPTEALSAIHRVLDTGGVLVLAIRSRETMLQLPFSTDNFILYSAEEAKVLLEANGFRVSEVRTGMEAPRMSADGSTMVELENICLHGIKI</sequence>
<keyword evidence="1 3" id="KW-0808">Transferase</keyword>
<dbReference type="SUPFAM" id="SSF53335">
    <property type="entry name" value="S-adenosyl-L-methionine-dependent methyltransferases"/>
    <property type="match status" value="1"/>
</dbReference>
<dbReference type="InterPro" id="IPR029063">
    <property type="entry name" value="SAM-dependent_MTases_sf"/>
</dbReference>